<dbReference type="InterPro" id="IPR011856">
    <property type="entry name" value="tRNA_endonuc-like_dom_sf"/>
</dbReference>
<dbReference type="STRING" id="572544.Ilyop_1521"/>
<keyword evidence="4" id="KW-1185">Reference proteome</keyword>
<dbReference type="Pfam" id="PF02021">
    <property type="entry name" value="UPF0102"/>
    <property type="match status" value="1"/>
</dbReference>
<dbReference type="SUPFAM" id="SSF52980">
    <property type="entry name" value="Restriction endonuclease-like"/>
    <property type="match status" value="1"/>
</dbReference>
<dbReference type="Proteomes" id="UP000006875">
    <property type="component" value="Chromosome"/>
</dbReference>
<gene>
    <name evidence="3" type="ordered locus">Ilyop_1521</name>
</gene>
<dbReference type="NCBIfam" id="NF009150">
    <property type="entry name" value="PRK12497.1-3"/>
    <property type="match status" value="1"/>
</dbReference>
<evidence type="ECO:0000313" key="3">
    <source>
        <dbReference type="EMBL" id="ADO83301.1"/>
    </source>
</evidence>
<dbReference type="PANTHER" id="PTHR34039:SF1">
    <property type="entry name" value="UPF0102 PROTEIN YRAN"/>
    <property type="match status" value="1"/>
</dbReference>
<reference evidence="3 4" key="1">
    <citation type="journal article" date="2010" name="Stand. Genomic Sci.">
        <title>Complete genome sequence of Ilyobacter polytropus type strain (CuHbu1).</title>
        <authorList>
            <person name="Sikorski J."/>
            <person name="Chertkov O."/>
            <person name="Lapidus A."/>
            <person name="Nolan M."/>
            <person name="Lucas S."/>
            <person name="Del Rio T.G."/>
            <person name="Tice H."/>
            <person name="Cheng J.F."/>
            <person name="Tapia R."/>
            <person name="Han C."/>
            <person name="Goodwin L."/>
            <person name="Pitluck S."/>
            <person name="Liolios K."/>
            <person name="Ivanova N."/>
            <person name="Mavromatis K."/>
            <person name="Mikhailova N."/>
            <person name="Pati A."/>
            <person name="Chen A."/>
            <person name="Palaniappan K."/>
            <person name="Land M."/>
            <person name="Hauser L."/>
            <person name="Chang Y.J."/>
            <person name="Jeffries C.D."/>
            <person name="Brambilla E."/>
            <person name="Yasawong M."/>
            <person name="Rohde M."/>
            <person name="Pukall R."/>
            <person name="Spring S."/>
            <person name="Goker M."/>
            <person name="Woyke T."/>
            <person name="Bristow J."/>
            <person name="Eisen J.A."/>
            <person name="Markowitz V."/>
            <person name="Hugenholtz P."/>
            <person name="Kyrpides N.C."/>
            <person name="Klenk H.P."/>
        </authorList>
    </citation>
    <scope>NUCLEOTIDE SEQUENCE [LARGE SCALE GENOMIC DNA]</scope>
    <source>
        <strain evidence="4">ATCC 51220 / DSM 2926 / LMG 16218 / CuHBu1</strain>
    </source>
</reference>
<proteinExistence type="inferred from homology"/>
<dbReference type="NCBIfam" id="TIGR00252">
    <property type="entry name" value="YraN family protein"/>
    <property type="match status" value="1"/>
</dbReference>
<dbReference type="eggNOG" id="COG0792">
    <property type="taxonomic scope" value="Bacteria"/>
</dbReference>
<dbReference type="GO" id="GO:0003676">
    <property type="term" value="F:nucleic acid binding"/>
    <property type="evidence" value="ECO:0007669"/>
    <property type="project" value="InterPro"/>
</dbReference>
<dbReference type="HOGENOM" id="CLU_115353_3_1_0"/>
<evidence type="ECO:0000313" key="4">
    <source>
        <dbReference type="Proteomes" id="UP000006875"/>
    </source>
</evidence>
<dbReference type="PANTHER" id="PTHR34039">
    <property type="entry name" value="UPF0102 PROTEIN YRAN"/>
    <property type="match status" value="1"/>
</dbReference>
<dbReference type="OrthoDB" id="9802516at2"/>
<comment type="similarity">
    <text evidence="1 2">Belongs to the UPF0102 family.</text>
</comment>
<accession>E3H870</accession>
<evidence type="ECO:0000256" key="1">
    <source>
        <dbReference type="ARBA" id="ARBA00006738"/>
    </source>
</evidence>
<dbReference type="InterPro" id="IPR011335">
    <property type="entry name" value="Restrct_endonuc-II-like"/>
</dbReference>
<dbReference type="InterPro" id="IPR003509">
    <property type="entry name" value="UPF0102_YraN-like"/>
</dbReference>
<dbReference type="AlphaFoldDB" id="E3H870"/>
<name>E3H870_ILYPC</name>
<dbReference type="RefSeq" id="WP_013387968.1">
    <property type="nucleotide sequence ID" value="NC_014632.1"/>
</dbReference>
<dbReference type="CDD" id="cd20736">
    <property type="entry name" value="PoNe_Nuclease"/>
    <property type="match status" value="1"/>
</dbReference>
<dbReference type="KEGG" id="ipo:Ilyop_1521"/>
<dbReference type="HAMAP" id="MF_00048">
    <property type="entry name" value="UPF0102"/>
    <property type="match status" value="1"/>
</dbReference>
<sequence>MHNREKGDIYEAKALEFLKEQGYAFLEKNFRSKYGEIDIIVGKDEVTIFVEVKYRKSNRFGSGMDAVDTRKQRRIYLTAMKYIQEKNLKDAEFRFDLISFDREELIWNRNVIWGDSIGF</sequence>
<protein>
    <recommendedName>
        <fullName evidence="2">UPF0102 protein Ilyop_1521</fullName>
    </recommendedName>
</protein>
<dbReference type="Gene3D" id="3.40.1350.10">
    <property type="match status" value="1"/>
</dbReference>
<dbReference type="EMBL" id="CP002281">
    <property type="protein sequence ID" value="ADO83301.1"/>
    <property type="molecule type" value="Genomic_DNA"/>
</dbReference>
<evidence type="ECO:0000256" key="2">
    <source>
        <dbReference type="HAMAP-Rule" id="MF_00048"/>
    </source>
</evidence>
<organism evidence="3 4">
    <name type="scientific">Ilyobacter polytropus (strain ATCC 51220 / DSM 2926 / LMG 16218 / CuHBu1)</name>
    <dbReference type="NCBI Taxonomy" id="572544"/>
    <lineage>
        <taxon>Bacteria</taxon>
        <taxon>Fusobacteriati</taxon>
        <taxon>Fusobacteriota</taxon>
        <taxon>Fusobacteriia</taxon>
        <taxon>Fusobacteriales</taxon>
        <taxon>Fusobacteriaceae</taxon>
        <taxon>Ilyobacter</taxon>
    </lineage>
</organism>